<dbReference type="InterPro" id="IPR006829">
    <property type="entry name" value="LXG_dom"/>
</dbReference>
<protein>
    <submittedName>
        <fullName evidence="3">LXG domain of WXG superfamily protein</fullName>
    </submittedName>
</protein>
<dbReference type="Pfam" id="PF04740">
    <property type="entry name" value="LXG"/>
    <property type="match status" value="1"/>
</dbReference>
<gene>
    <name evidence="3" type="ORF">SAMN05421737_102156</name>
</gene>
<dbReference type="PROSITE" id="PS51756">
    <property type="entry name" value="LXG"/>
    <property type="match status" value="1"/>
</dbReference>
<dbReference type="RefSeq" id="WP_090774734.1">
    <property type="nucleotide sequence ID" value="NZ_FMYM01000002.1"/>
</dbReference>
<accession>A0A1G6GY73</accession>
<comment type="similarity">
    <text evidence="1">In the N-terminal section; belongs to the LXG family.</text>
</comment>
<dbReference type="STRING" id="1464122.SAMN05421737_102156"/>
<dbReference type="OrthoDB" id="3261089at2"/>
<evidence type="ECO:0000313" key="4">
    <source>
        <dbReference type="Proteomes" id="UP000242662"/>
    </source>
</evidence>
<keyword evidence="4" id="KW-1185">Reference proteome</keyword>
<name>A0A1G6GY73_9BACI</name>
<proteinExistence type="inferred from homology"/>
<feature type="domain" description="LXG" evidence="2">
    <location>
        <begin position="1"/>
        <end position="230"/>
    </location>
</feature>
<dbReference type="Proteomes" id="UP000242662">
    <property type="component" value="Unassembled WGS sequence"/>
</dbReference>
<sequence length="602" mass="64640">MKILDVSRAIAKLDKDIATLQYCLDFLDLMDLGISDVVNMDGAFTGEGGKAIIANHTELQLPTIRAFRAHINTAIEKNEKMKEYILGFEPTENGVVTEDYWDTQMNRGLDKVEESIEQSKQNVDDCTASVGHIISLGKLNITQVLNRIDSSRKFAGEVVDGLHTLDSDGVDLMSEVQASSAEMNGILEKAIEWTNSGGPLLKGVNLQDVKSHFEEATLHKEAPDVDMGRLNRDSGDEPSLMQNVMSFLGQDFKTAYDWTLVGKDGARGAATAIIFMSNTLKLEPTGTGASKLVINEAWQAKNGRFDSKVATQLRKSFNNPKNYFSRYGYTPSHLLKDVAGLNNVQSAGMAKLLERSAGSRLSYIDGQRLVNYYRKGDKWGNLRNLGKNVYHNFKPTMRSFDMKNSFNKLKNDAKRPLNKIRNFDPKSSLNKLKDIDPKKALNNAKKSLKPGNKGFGKNLARGANVLSVGLNFMEAFSDEHKDKSTGQRTGRAIAGSALDIGAGAAGAAAGAAIGTMIFPGVGTVVGGFIGAAAAGIGANTLLGEPVRQAGEKIGAAAEKAGKAVVDTAKKATKAVSNAVDNVKEGAKNLLSGGAKALGSLFG</sequence>
<evidence type="ECO:0000256" key="1">
    <source>
        <dbReference type="ARBA" id="ARBA00034117"/>
    </source>
</evidence>
<organism evidence="3 4">
    <name type="scientific">Shouchella lonarensis</name>
    <dbReference type="NCBI Taxonomy" id="1464122"/>
    <lineage>
        <taxon>Bacteria</taxon>
        <taxon>Bacillati</taxon>
        <taxon>Bacillota</taxon>
        <taxon>Bacilli</taxon>
        <taxon>Bacillales</taxon>
        <taxon>Bacillaceae</taxon>
        <taxon>Shouchella</taxon>
    </lineage>
</organism>
<reference evidence="4" key="1">
    <citation type="submission" date="2016-09" db="EMBL/GenBank/DDBJ databases">
        <authorList>
            <person name="Varghese N."/>
            <person name="Submissions S."/>
        </authorList>
    </citation>
    <scope>NUCLEOTIDE SEQUENCE [LARGE SCALE GENOMIC DNA]</scope>
    <source>
        <strain evidence="4">25nlg</strain>
    </source>
</reference>
<evidence type="ECO:0000259" key="2">
    <source>
        <dbReference type="PROSITE" id="PS51756"/>
    </source>
</evidence>
<evidence type="ECO:0000313" key="3">
    <source>
        <dbReference type="EMBL" id="SDB86982.1"/>
    </source>
</evidence>
<dbReference type="EMBL" id="FMYM01000002">
    <property type="protein sequence ID" value="SDB86982.1"/>
    <property type="molecule type" value="Genomic_DNA"/>
</dbReference>
<dbReference type="AlphaFoldDB" id="A0A1G6GY73"/>